<dbReference type="EMBL" id="JADQTO010000007">
    <property type="protein sequence ID" value="MBG0563179.1"/>
    <property type="molecule type" value="Genomic_DNA"/>
</dbReference>
<dbReference type="Proteomes" id="UP000598146">
    <property type="component" value="Unassembled WGS sequence"/>
</dbReference>
<reference evidence="1" key="1">
    <citation type="submission" date="2020-11" db="EMBL/GenBank/DDBJ databases">
        <title>Isolation and identification of active actinomycetes.</title>
        <authorList>
            <person name="Sun X."/>
        </authorList>
    </citation>
    <scope>NUCLEOTIDE SEQUENCE</scope>
    <source>
        <strain evidence="1">NEAU-A11</strain>
    </source>
</reference>
<keyword evidence="2" id="KW-1185">Reference proteome</keyword>
<dbReference type="RefSeq" id="WP_196414976.1">
    <property type="nucleotide sequence ID" value="NZ_JADQTO010000007.1"/>
</dbReference>
<proteinExistence type="predicted"/>
<evidence type="ECO:0000313" key="1">
    <source>
        <dbReference type="EMBL" id="MBG0563179.1"/>
    </source>
</evidence>
<name>A0A931C6M7_9ACTN</name>
<evidence type="ECO:0008006" key="3">
    <source>
        <dbReference type="Google" id="ProtNLM"/>
    </source>
</evidence>
<evidence type="ECO:0000313" key="2">
    <source>
        <dbReference type="Proteomes" id="UP000598146"/>
    </source>
</evidence>
<organism evidence="1 2">
    <name type="scientific">Actinoplanes aureus</name>
    <dbReference type="NCBI Taxonomy" id="2792083"/>
    <lineage>
        <taxon>Bacteria</taxon>
        <taxon>Bacillati</taxon>
        <taxon>Actinomycetota</taxon>
        <taxon>Actinomycetes</taxon>
        <taxon>Micromonosporales</taxon>
        <taxon>Micromonosporaceae</taxon>
        <taxon>Actinoplanes</taxon>
    </lineage>
</organism>
<accession>A0A931C6M7</accession>
<dbReference type="AlphaFoldDB" id="A0A931C6M7"/>
<sequence length="180" mass="20247">MDPRHRELAEIALRAPGGGYGLALAGGYAVREHGMGNRPSGDVDLFTDWQRRADFPAAADLVIEALTDNGFVVDVLARADTFARLLVSRPDELDVEPQKMELRFLGFGSFPICFAKSSLVGYCYYRRPAFQSRDVRRRARSTGPDQRYRIRSLRRCQSNHSRPILRAAEGVEAELTRCQT</sequence>
<protein>
    <recommendedName>
        <fullName evidence="3">Nucleotidyl transferase AbiEii/AbiGii toxin family protein</fullName>
    </recommendedName>
</protein>
<gene>
    <name evidence="1" type="ORF">I4J89_17160</name>
</gene>
<comment type="caution">
    <text evidence="1">The sequence shown here is derived from an EMBL/GenBank/DDBJ whole genome shotgun (WGS) entry which is preliminary data.</text>
</comment>